<feature type="domain" description="PIN" evidence="8">
    <location>
        <begin position="4"/>
        <end position="122"/>
    </location>
</feature>
<evidence type="ECO:0000256" key="6">
    <source>
        <dbReference type="ARBA" id="ARBA00022842"/>
    </source>
</evidence>
<dbReference type="AlphaFoldDB" id="A0A080LWW2"/>
<evidence type="ECO:0000313" key="10">
    <source>
        <dbReference type="Proteomes" id="UP000020077"/>
    </source>
</evidence>
<dbReference type="Pfam" id="PF01850">
    <property type="entry name" value="PIN"/>
    <property type="match status" value="1"/>
</dbReference>
<evidence type="ECO:0000256" key="5">
    <source>
        <dbReference type="ARBA" id="ARBA00022801"/>
    </source>
</evidence>
<comment type="similarity">
    <text evidence="7">Belongs to the PINc/VapC protein family.</text>
</comment>
<keyword evidence="3" id="KW-0540">Nuclease</keyword>
<evidence type="ECO:0000256" key="4">
    <source>
        <dbReference type="ARBA" id="ARBA00022723"/>
    </source>
</evidence>
<evidence type="ECO:0000256" key="2">
    <source>
        <dbReference type="ARBA" id="ARBA00022649"/>
    </source>
</evidence>
<dbReference type="GO" id="GO:0046872">
    <property type="term" value="F:metal ion binding"/>
    <property type="evidence" value="ECO:0007669"/>
    <property type="project" value="UniProtKB-KW"/>
</dbReference>
<comment type="cofactor">
    <cofactor evidence="1">
        <name>Mg(2+)</name>
        <dbReference type="ChEBI" id="CHEBI:18420"/>
    </cofactor>
</comment>
<evidence type="ECO:0000313" key="9">
    <source>
        <dbReference type="EMBL" id="KFB72325.1"/>
    </source>
</evidence>
<dbReference type="PANTHER" id="PTHR33653:SF1">
    <property type="entry name" value="RIBONUCLEASE VAPC2"/>
    <property type="match status" value="1"/>
</dbReference>
<name>A0A080LWW2_9PROT</name>
<dbReference type="GO" id="GO:0016787">
    <property type="term" value="F:hydrolase activity"/>
    <property type="evidence" value="ECO:0007669"/>
    <property type="project" value="UniProtKB-KW"/>
</dbReference>
<evidence type="ECO:0000256" key="1">
    <source>
        <dbReference type="ARBA" id="ARBA00001946"/>
    </source>
</evidence>
<dbReference type="InterPro" id="IPR029060">
    <property type="entry name" value="PIN-like_dom_sf"/>
</dbReference>
<gene>
    <name evidence="9" type="ORF">AW09_002492</name>
</gene>
<keyword evidence="2" id="KW-1277">Toxin-antitoxin system</keyword>
<dbReference type="Proteomes" id="UP000020077">
    <property type="component" value="Unassembled WGS sequence"/>
</dbReference>
<keyword evidence="5" id="KW-0378">Hydrolase</keyword>
<reference evidence="9 10" key="1">
    <citation type="submission" date="2014-02" db="EMBL/GenBank/DDBJ databases">
        <title>Expanding our view of genomic diversity in Candidatus Accumulibacter clades.</title>
        <authorList>
            <person name="Skennerton C.T."/>
            <person name="Barr J.J."/>
            <person name="Slater F.R."/>
            <person name="Bond P.L."/>
            <person name="Tyson G.W."/>
        </authorList>
    </citation>
    <scope>NUCLEOTIDE SEQUENCE [LARGE SCALE GENOMIC DNA]</scope>
    <source>
        <strain evidence="10">BA-91</strain>
    </source>
</reference>
<dbReference type="CDD" id="cd09881">
    <property type="entry name" value="PIN_VapC4-5_FitB-like"/>
    <property type="match status" value="1"/>
</dbReference>
<dbReference type="PANTHER" id="PTHR33653">
    <property type="entry name" value="RIBONUCLEASE VAPC2"/>
    <property type="match status" value="1"/>
</dbReference>
<dbReference type="GO" id="GO:0004518">
    <property type="term" value="F:nuclease activity"/>
    <property type="evidence" value="ECO:0007669"/>
    <property type="project" value="UniProtKB-KW"/>
</dbReference>
<protein>
    <submittedName>
        <fullName evidence="9">PIN domain protein</fullName>
    </submittedName>
</protein>
<evidence type="ECO:0000256" key="7">
    <source>
        <dbReference type="ARBA" id="ARBA00038093"/>
    </source>
</evidence>
<dbReference type="EMBL" id="JDVG02000403">
    <property type="protein sequence ID" value="KFB72325.1"/>
    <property type="molecule type" value="Genomic_DNA"/>
</dbReference>
<accession>A0A080LWW2</accession>
<proteinExistence type="inferred from homology"/>
<dbReference type="Gene3D" id="3.40.50.1010">
    <property type="entry name" value="5'-nuclease"/>
    <property type="match status" value="1"/>
</dbReference>
<evidence type="ECO:0000259" key="8">
    <source>
        <dbReference type="Pfam" id="PF01850"/>
    </source>
</evidence>
<keyword evidence="4" id="KW-0479">Metal-binding</keyword>
<sequence length="138" mass="15255">MRSYLIDTNVIIDAADPDSQWYAWSAAQLISASNDGAVFINPIIYAELAGYADSESQMASILSDMLLERADLPWEAAFRAGRAFVAYRRAGGTKTAPMPDFYIGAHAQVAGLTLLTRDARRYRSYFPELRLIAPDSMP</sequence>
<dbReference type="InterPro" id="IPR050556">
    <property type="entry name" value="Type_II_TA_system_RNase"/>
</dbReference>
<evidence type="ECO:0000256" key="3">
    <source>
        <dbReference type="ARBA" id="ARBA00022722"/>
    </source>
</evidence>
<dbReference type="InterPro" id="IPR002716">
    <property type="entry name" value="PIN_dom"/>
</dbReference>
<keyword evidence="6" id="KW-0460">Magnesium</keyword>
<organism evidence="9 10">
    <name type="scientific">Candidatus Accumulibacter phosphatis</name>
    <dbReference type="NCBI Taxonomy" id="327160"/>
    <lineage>
        <taxon>Bacteria</taxon>
        <taxon>Pseudomonadati</taxon>
        <taxon>Pseudomonadota</taxon>
        <taxon>Betaproteobacteria</taxon>
        <taxon>Candidatus Accumulibacter</taxon>
    </lineage>
</organism>
<comment type="caution">
    <text evidence="9">The sequence shown here is derived from an EMBL/GenBank/DDBJ whole genome shotgun (WGS) entry which is preliminary data.</text>
</comment>
<dbReference type="SUPFAM" id="SSF88723">
    <property type="entry name" value="PIN domain-like"/>
    <property type="match status" value="1"/>
</dbReference>